<keyword evidence="3 4" id="KW-0472">Membrane</keyword>
<keyword evidence="2 4" id="KW-1133">Transmembrane helix</keyword>
<evidence type="ECO:0000313" key="7">
    <source>
        <dbReference type="Proteomes" id="UP000605148"/>
    </source>
</evidence>
<name>A0A916TL89_9HYPH</name>
<dbReference type="InterPro" id="IPR011701">
    <property type="entry name" value="MFS"/>
</dbReference>
<dbReference type="PROSITE" id="PS51257">
    <property type="entry name" value="PROKAR_LIPOPROTEIN"/>
    <property type="match status" value="1"/>
</dbReference>
<dbReference type="PANTHER" id="PTHR11360">
    <property type="entry name" value="MONOCARBOXYLATE TRANSPORTER"/>
    <property type="match status" value="1"/>
</dbReference>
<evidence type="ECO:0000256" key="4">
    <source>
        <dbReference type="SAM" id="Phobius"/>
    </source>
</evidence>
<dbReference type="PANTHER" id="PTHR11360:SF284">
    <property type="entry name" value="EG:103B4.3 PROTEIN-RELATED"/>
    <property type="match status" value="1"/>
</dbReference>
<reference evidence="6" key="2">
    <citation type="submission" date="2020-09" db="EMBL/GenBank/DDBJ databases">
        <authorList>
            <person name="Sun Q."/>
            <person name="Zhou Y."/>
        </authorList>
    </citation>
    <scope>NUCLEOTIDE SEQUENCE</scope>
    <source>
        <strain evidence="6">CGMCC 1.12426</strain>
    </source>
</reference>
<dbReference type="InterPro" id="IPR050327">
    <property type="entry name" value="Proton-linked_MCT"/>
</dbReference>
<dbReference type="OrthoDB" id="146345at2"/>
<dbReference type="InterPro" id="IPR036259">
    <property type="entry name" value="MFS_trans_sf"/>
</dbReference>
<feature type="domain" description="Major facilitator superfamily (MFS) profile" evidence="5">
    <location>
        <begin position="13"/>
        <end position="400"/>
    </location>
</feature>
<feature type="transmembrane region" description="Helical" evidence="4">
    <location>
        <begin position="170"/>
        <end position="191"/>
    </location>
</feature>
<evidence type="ECO:0000256" key="3">
    <source>
        <dbReference type="ARBA" id="ARBA00023136"/>
    </source>
</evidence>
<feature type="transmembrane region" description="Helical" evidence="4">
    <location>
        <begin position="51"/>
        <end position="70"/>
    </location>
</feature>
<sequence>MTAPAQRRHSPNIPLVIACGCLIALISFGPRSAMGLFFQPMTEARDWNRELFALALAIQNLMWGFGQPIAGMMADRYGTWKTMVLGTVMYAAGLVLMVDAESAVALHVSAGVLVGLGVAFSSFSLVLASFGRVVTPEQRSIAFGIGTASGSLGQFLFAPLGGTLIAEIGWQQTLIVFAGLMMLVPLLAIALRGKSQASTDPAVADQSLMSAVAEAFGTRGFVLLTFGFFVCGFHVAFITVHLPPYIADLGLDPSWGAVAIALIGLFNIAGSLMSGYIGGRYSKPVFLSLIYIGRAIAIFVFIMVPPSPASVLVFSAVMGLLWLSTVPPTSGLVAVMFGPRYMATLFGFVFFSHQVGAFLGVWLGGKLYDETGSYDLIWWVGIALGLFAAVVHWPIQEKPVARLAGTAAQ</sequence>
<dbReference type="GO" id="GO:0022857">
    <property type="term" value="F:transmembrane transporter activity"/>
    <property type="evidence" value="ECO:0007669"/>
    <property type="project" value="InterPro"/>
</dbReference>
<dbReference type="InterPro" id="IPR020846">
    <property type="entry name" value="MFS_dom"/>
</dbReference>
<proteinExistence type="predicted"/>
<accession>A0A916TL89</accession>
<gene>
    <name evidence="6" type="ORF">GCM10011316_24800</name>
</gene>
<dbReference type="AlphaFoldDB" id="A0A916TL89"/>
<evidence type="ECO:0000259" key="5">
    <source>
        <dbReference type="PROSITE" id="PS50850"/>
    </source>
</evidence>
<feature type="transmembrane region" description="Helical" evidence="4">
    <location>
        <begin position="344"/>
        <end position="364"/>
    </location>
</feature>
<organism evidence="6 7">
    <name type="scientific">Roseibium aquae</name>
    <dbReference type="NCBI Taxonomy" id="1323746"/>
    <lineage>
        <taxon>Bacteria</taxon>
        <taxon>Pseudomonadati</taxon>
        <taxon>Pseudomonadota</taxon>
        <taxon>Alphaproteobacteria</taxon>
        <taxon>Hyphomicrobiales</taxon>
        <taxon>Stappiaceae</taxon>
        <taxon>Roseibium</taxon>
    </lineage>
</organism>
<comment type="caution">
    <text evidence="6">The sequence shown here is derived from an EMBL/GenBank/DDBJ whole genome shotgun (WGS) entry which is preliminary data.</text>
</comment>
<feature type="transmembrane region" description="Helical" evidence="4">
    <location>
        <begin position="311"/>
        <end position="337"/>
    </location>
</feature>
<evidence type="ECO:0000313" key="6">
    <source>
        <dbReference type="EMBL" id="GGB51816.1"/>
    </source>
</evidence>
<dbReference type="EMBL" id="BMFA01000007">
    <property type="protein sequence ID" value="GGB51816.1"/>
    <property type="molecule type" value="Genomic_DNA"/>
</dbReference>
<evidence type="ECO:0000256" key="2">
    <source>
        <dbReference type="ARBA" id="ARBA00022989"/>
    </source>
</evidence>
<dbReference type="PROSITE" id="PS50850">
    <property type="entry name" value="MFS"/>
    <property type="match status" value="1"/>
</dbReference>
<feature type="transmembrane region" description="Helical" evidence="4">
    <location>
        <begin position="376"/>
        <end position="395"/>
    </location>
</feature>
<protein>
    <submittedName>
        <fullName evidence="6">MFS transporter</fullName>
    </submittedName>
</protein>
<keyword evidence="7" id="KW-1185">Reference proteome</keyword>
<keyword evidence="1 4" id="KW-0812">Transmembrane</keyword>
<feature type="transmembrane region" description="Helical" evidence="4">
    <location>
        <begin position="82"/>
        <end position="98"/>
    </location>
</feature>
<dbReference type="SUPFAM" id="SSF103473">
    <property type="entry name" value="MFS general substrate transporter"/>
    <property type="match status" value="1"/>
</dbReference>
<dbReference type="Pfam" id="PF07690">
    <property type="entry name" value="MFS_1"/>
    <property type="match status" value="1"/>
</dbReference>
<dbReference type="Proteomes" id="UP000605148">
    <property type="component" value="Unassembled WGS sequence"/>
</dbReference>
<feature type="transmembrane region" description="Helical" evidence="4">
    <location>
        <begin position="285"/>
        <end position="305"/>
    </location>
</feature>
<dbReference type="RefSeq" id="WP_150496635.1">
    <property type="nucleotide sequence ID" value="NZ_BMFA01000007.1"/>
</dbReference>
<feature type="transmembrane region" description="Helical" evidence="4">
    <location>
        <begin position="221"/>
        <end position="242"/>
    </location>
</feature>
<feature type="transmembrane region" description="Helical" evidence="4">
    <location>
        <begin position="140"/>
        <end position="158"/>
    </location>
</feature>
<feature type="transmembrane region" description="Helical" evidence="4">
    <location>
        <begin position="104"/>
        <end position="128"/>
    </location>
</feature>
<feature type="transmembrane region" description="Helical" evidence="4">
    <location>
        <begin position="254"/>
        <end position="273"/>
    </location>
</feature>
<evidence type="ECO:0000256" key="1">
    <source>
        <dbReference type="ARBA" id="ARBA00022692"/>
    </source>
</evidence>
<dbReference type="Gene3D" id="1.20.1250.20">
    <property type="entry name" value="MFS general substrate transporter like domains"/>
    <property type="match status" value="1"/>
</dbReference>
<reference evidence="6" key="1">
    <citation type="journal article" date="2014" name="Int. J. Syst. Evol. Microbiol.">
        <title>Complete genome sequence of Corynebacterium casei LMG S-19264T (=DSM 44701T), isolated from a smear-ripened cheese.</title>
        <authorList>
            <consortium name="US DOE Joint Genome Institute (JGI-PGF)"/>
            <person name="Walter F."/>
            <person name="Albersmeier A."/>
            <person name="Kalinowski J."/>
            <person name="Ruckert C."/>
        </authorList>
    </citation>
    <scope>NUCLEOTIDE SEQUENCE</scope>
    <source>
        <strain evidence="6">CGMCC 1.12426</strain>
    </source>
</reference>
<dbReference type="CDD" id="cd17355">
    <property type="entry name" value="MFS_YcxA_like"/>
    <property type="match status" value="1"/>
</dbReference>